<evidence type="ECO:0000256" key="5">
    <source>
        <dbReference type="SAM" id="MobiDB-lite"/>
    </source>
</evidence>
<dbReference type="GO" id="GO:0007166">
    <property type="term" value="P:cell surface receptor signaling pathway"/>
    <property type="evidence" value="ECO:0007669"/>
    <property type="project" value="InterPro"/>
</dbReference>
<feature type="domain" description="G-protein coupled receptors family 2 profile 2" evidence="7">
    <location>
        <begin position="28"/>
        <end position="210"/>
    </location>
</feature>
<dbReference type="Pfam" id="PF11970">
    <property type="entry name" value="GPR_Gpa2_C"/>
    <property type="match status" value="1"/>
</dbReference>
<keyword evidence="3 6" id="KW-1133">Transmembrane helix</keyword>
<keyword evidence="4 6" id="KW-0472">Membrane</keyword>
<feature type="transmembrane region" description="Helical" evidence="6">
    <location>
        <begin position="27"/>
        <end position="51"/>
    </location>
</feature>
<gene>
    <name evidence="8" type="ORF">B0J11DRAFT_130097</name>
</gene>
<comment type="caution">
    <text evidence="8">The sequence shown here is derived from an EMBL/GenBank/DDBJ whole genome shotgun (WGS) entry which is preliminary data.</text>
</comment>
<evidence type="ECO:0000256" key="3">
    <source>
        <dbReference type="ARBA" id="ARBA00022989"/>
    </source>
</evidence>
<dbReference type="InterPro" id="IPR017981">
    <property type="entry name" value="GPCR_2-like_7TM"/>
</dbReference>
<dbReference type="InterPro" id="IPR022343">
    <property type="entry name" value="GCR1-cAMP_receptor"/>
</dbReference>
<dbReference type="GO" id="GO:0004930">
    <property type="term" value="F:G protein-coupled receptor activity"/>
    <property type="evidence" value="ECO:0007669"/>
    <property type="project" value="TreeGrafter"/>
</dbReference>
<keyword evidence="2 6" id="KW-0812">Transmembrane</keyword>
<evidence type="ECO:0000313" key="8">
    <source>
        <dbReference type="EMBL" id="KAH7114210.1"/>
    </source>
</evidence>
<reference evidence="8" key="1">
    <citation type="journal article" date="2021" name="Nat. Commun.">
        <title>Genetic determinants of endophytism in the Arabidopsis root mycobiome.</title>
        <authorList>
            <person name="Mesny F."/>
            <person name="Miyauchi S."/>
            <person name="Thiergart T."/>
            <person name="Pickel B."/>
            <person name="Atanasova L."/>
            <person name="Karlsson M."/>
            <person name="Huettel B."/>
            <person name="Barry K.W."/>
            <person name="Haridas S."/>
            <person name="Chen C."/>
            <person name="Bauer D."/>
            <person name="Andreopoulos W."/>
            <person name="Pangilinan J."/>
            <person name="LaButti K."/>
            <person name="Riley R."/>
            <person name="Lipzen A."/>
            <person name="Clum A."/>
            <person name="Drula E."/>
            <person name="Henrissat B."/>
            <person name="Kohler A."/>
            <person name="Grigoriev I.V."/>
            <person name="Martin F.M."/>
            <person name="Hacquard S."/>
        </authorList>
    </citation>
    <scope>NUCLEOTIDE SEQUENCE</scope>
    <source>
        <strain evidence="8">MPI-CAGE-CH-0243</strain>
    </source>
</reference>
<feature type="transmembrane region" description="Helical" evidence="6">
    <location>
        <begin position="144"/>
        <end position="167"/>
    </location>
</feature>
<dbReference type="GO" id="GO:0005886">
    <property type="term" value="C:plasma membrane"/>
    <property type="evidence" value="ECO:0007669"/>
    <property type="project" value="TreeGrafter"/>
</dbReference>
<dbReference type="PANTHER" id="PTHR23112">
    <property type="entry name" value="G PROTEIN-COUPLED RECEPTOR 157-RELATED"/>
    <property type="match status" value="1"/>
</dbReference>
<evidence type="ECO:0000256" key="2">
    <source>
        <dbReference type="ARBA" id="ARBA00022692"/>
    </source>
</evidence>
<dbReference type="PRINTS" id="PR02001">
    <property type="entry name" value="GCR1CAMPR"/>
</dbReference>
<dbReference type="SUPFAM" id="SSF81321">
    <property type="entry name" value="Family A G protein-coupled receptor-like"/>
    <property type="match status" value="1"/>
</dbReference>
<dbReference type="Gene3D" id="1.20.1070.10">
    <property type="entry name" value="Rhodopsin 7-helix transmembrane proteins"/>
    <property type="match status" value="1"/>
</dbReference>
<protein>
    <submittedName>
        <fullName evidence="8">G protein-coupled glucose receptor regulating Gpa2-domain-containing protein</fullName>
    </submittedName>
</protein>
<name>A0A9P9D5Y5_9PLEO</name>
<dbReference type="AlphaFoldDB" id="A0A9P9D5Y5"/>
<dbReference type="InterPro" id="IPR022596">
    <property type="entry name" value="GPR1/2/3_C"/>
</dbReference>
<feature type="region of interest" description="Disordered" evidence="5">
    <location>
        <begin position="226"/>
        <end position="251"/>
    </location>
</feature>
<evidence type="ECO:0000313" key="9">
    <source>
        <dbReference type="Proteomes" id="UP000700596"/>
    </source>
</evidence>
<feature type="transmembrane region" description="Helical" evidence="6">
    <location>
        <begin position="63"/>
        <end position="86"/>
    </location>
</feature>
<feature type="compositionally biased region" description="Polar residues" evidence="5">
    <location>
        <begin position="230"/>
        <end position="251"/>
    </location>
</feature>
<dbReference type="OrthoDB" id="100006at2759"/>
<proteinExistence type="predicted"/>
<evidence type="ECO:0000256" key="4">
    <source>
        <dbReference type="ARBA" id="ARBA00023136"/>
    </source>
</evidence>
<comment type="subcellular location">
    <subcellularLocation>
        <location evidence="1">Membrane</location>
        <topology evidence="1">Multi-pass membrane protein</topology>
    </subcellularLocation>
</comment>
<accession>A0A9P9D5Y5</accession>
<dbReference type="PANTHER" id="PTHR23112:SF0">
    <property type="entry name" value="TRANSMEMBRANE PROTEIN 116"/>
    <property type="match status" value="1"/>
</dbReference>
<dbReference type="Pfam" id="PF11710">
    <property type="entry name" value="Git3"/>
    <property type="match status" value="1"/>
</dbReference>
<dbReference type="GO" id="GO:0007189">
    <property type="term" value="P:adenylate cyclase-activating G protein-coupled receptor signaling pathway"/>
    <property type="evidence" value="ECO:0007669"/>
    <property type="project" value="TreeGrafter"/>
</dbReference>
<keyword evidence="9" id="KW-1185">Reference proteome</keyword>
<organism evidence="8 9">
    <name type="scientific">Dendryphion nanum</name>
    <dbReference type="NCBI Taxonomy" id="256645"/>
    <lineage>
        <taxon>Eukaryota</taxon>
        <taxon>Fungi</taxon>
        <taxon>Dikarya</taxon>
        <taxon>Ascomycota</taxon>
        <taxon>Pezizomycotina</taxon>
        <taxon>Dothideomycetes</taxon>
        <taxon>Pleosporomycetidae</taxon>
        <taxon>Pleosporales</taxon>
        <taxon>Torulaceae</taxon>
        <taxon>Dendryphion</taxon>
    </lineage>
</organism>
<feature type="transmembrane region" description="Helical" evidence="6">
    <location>
        <begin position="313"/>
        <end position="330"/>
    </location>
</feature>
<keyword evidence="8" id="KW-0675">Receptor</keyword>
<dbReference type="Proteomes" id="UP000700596">
    <property type="component" value="Unassembled WGS sequence"/>
</dbReference>
<feature type="transmembrane region" description="Helical" evidence="6">
    <location>
        <begin position="187"/>
        <end position="205"/>
    </location>
</feature>
<evidence type="ECO:0000256" key="6">
    <source>
        <dbReference type="SAM" id="Phobius"/>
    </source>
</evidence>
<feature type="transmembrane region" description="Helical" evidence="6">
    <location>
        <begin position="116"/>
        <end position="132"/>
    </location>
</feature>
<evidence type="ECO:0000256" key="1">
    <source>
        <dbReference type="ARBA" id="ARBA00004141"/>
    </source>
</evidence>
<sequence>MDDLHSGRSLFGRIVLSAPAANEEIRILNIVILVASILSILGAGWIMLSFCLFKQVRTFRHQLILGLAISDFWMAVNFLSSCAVNLSGNLLSQPPQKKFCSFNGFMTQLFVVQTDYWVLLIAVCTFLILGNYKHMSTWIQDHRLILWTLPWGLSALWAALGLALAGYGDIGAWCWFTSDKVRLLVNFIPRWLIIIVILALYARLYRVIYKAHNRFISFNESGEFPHSHSRSQNHNLEPETESVSSTRRIGRPSTSMNMASKDVDVEQYSAGTSNNLNPHNIVGSNGTVQGRTHARHYPASPVLKKMAYQMMSYPLVYMLIWTIPTTIRIYQSVTGKSAPFGIATVDKACIVIQGFADAVIYGISETSMSAWRERFAENRTRIGVRVSEEGKENPIRVEVRIQHDITVQTERRNNNIQSRGG</sequence>
<dbReference type="PROSITE" id="PS50261">
    <property type="entry name" value="G_PROTEIN_RECEP_F2_4"/>
    <property type="match status" value="1"/>
</dbReference>
<evidence type="ECO:0000259" key="7">
    <source>
        <dbReference type="PROSITE" id="PS50261"/>
    </source>
</evidence>
<dbReference type="EMBL" id="JAGMWT010000017">
    <property type="protein sequence ID" value="KAH7114210.1"/>
    <property type="molecule type" value="Genomic_DNA"/>
</dbReference>
<dbReference type="InterPro" id="IPR023041">
    <property type="entry name" value="Glucose_rcpt_Git3-like_N"/>
</dbReference>